<evidence type="ECO:0008006" key="2">
    <source>
        <dbReference type="Google" id="ProtNLM"/>
    </source>
</evidence>
<dbReference type="AlphaFoldDB" id="A0A146K0I4"/>
<dbReference type="InterPro" id="IPR016024">
    <property type="entry name" value="ARM-type_fold"/>
</dbReference>
<reference evidence="1" key="1">
    <citation type="submission" date="2015-07" db="EMBL/GenBank/DDBJ databases">
        <title>Adaptation to a free-living lifestyle via gene acquisitions in the diplomonad Trepomonas sp. PC1.</title>
        <authorList>
            <person name="Xu F."/>
            <person name="Jerlstrom-Hultqvist J."/>
            <person name="Kolisko M."/>
            <person name="Simpson A.G.B."/>
            <person name="Roger A.J."/>
            <person name="Svard S.G."/>
            <person name="Andersson J.O."/>
        </authorList>
    </citation>
    <scope>NUCLEOTIDE SEQUENCE</scope>
    <source>
        <strain evidence="1">PC1</strain>
    </source>
</reference>
<protein>
    <recommendedName>
        <fullName evidence="2">Importin beta-3 subunit</fullName>
    </recommendedName>
</protein>
<gene>
    <name evidence="1" type="ORF">TPC1_30228</name>
</gene>
<proteinExistence type="predicted"/>
<sequence length="800" mass="93583">FDNIPIVSKMHIIKQISIAASDSYYANQLPGYVDKILQLIEADQSNVIPCAQLIDKLYNSYNFQMTMRPEFQSPNRQLALDVIEKTQQVVIDFVDYALQQDQDVQFKLLTNCFQIFGEWYRQKELSEFQTQQLPFVMQSAINLIQNTGVGPKESEMDSVIIEFLRILIECQYENIESNFEDMINLELQYIKCKNFSTNKHVISQILNDIFRHFLMSGTPSNAKIQGMIQPIIQVCIPLLQFSEDDLKYVEEFDVTFAEQYMNNDEINSCMSSTIRLLTFLAPREETVLQQLQQFIEANYQNNLMQVLPVFKVTVMRNYQFGDLRDDWCQQAIQQFAPNVLNALPTISQQNQLYQCELIKFCVDFYQHLSADQALEFVKFLLQFVEQSYESPFLCLFLANSLSKIFRDDMKQNSLNAETATCFVQALSKMNVQFNFQNQIVCEALCKAIQKSQNIDFFGNIKTVLYGMLQNQIVQQSVASICNVFMEMYSIVGYDEQQLVADEIQQISSQLSPHQFEDSMCFILQILGFMGRFVKSQFHEQLFNACLTLKNHDDYELSKPMIIYIINYMQFGFEDKQFVQYDLRLQECEATSINQTEQILHLLSHLIQNNKQTASAYELLNFLINNEFQFDDQFLGNIIAHTMDIRNDMSFFRMELLNMQATLFIANVIVKCGLQKIIDQNFDVNRIHGFLSYSNWSLSYSEAPKKNLIQAMMMLINEENKTRIMYQLETLTRGFKFDMKFRDQKQESATNIPELLYVQDYNKETEDIKEIEKQVLKALEIENWPSMQFGLFLTNTNQSQQ</sequence>
<organism evidence="1">
    <name type="scientific">Trepomonas sp. PC1</name>
    <dbReference type="NCBI Taxonomy" id="1076344"/>
    <lineage>
        <taxon>Eukaryota</taxon>
        <taxon>Metamonada</taxon>
        <taxon>Diplomonadida</taxon>
        <taxon>Hexamitidae</taxon>
        <taxon>Hexamitinae</taxon>
        <taxon>Trepomonas</taxon>
    </lineage>
</organism>
<evidence type="ECO:0000313" key="1">
    <source>
        <dbReference type="EMBL" id="JAP90277.1"/>
    </source>
</evidence>
<dbReference type="EMBL" id="GDID01006329">
    <property type="protein sequence ID" value="JAP90277.1"/>
    <property type="molecule type" value="Transcribed_RNA"/>
</dbReference>
<accession>A0A146K0I4</accession>
<feature type="non-terminal residue" evidence="1">
    <location>
        <position position="1"/>
    </location>
</feature>
<name>A0A146K0I4_9EUKA</name>
<dbReference type="SUPFAM" id="SSF48371">
    <property type="entry name" value="ARM repeat"/>
    <property type="match status" value="1"/>
</dbReference>